<keyword evidence="2 6" id="KW-0963">Cytoplasm</keyword>
<evidence type="ECO:0000259" key="7">
    <source>
        <dbReference type="Pfam" id="PF01709"/>
    </source>
</evidence>
<accession>A0A0G1PE69</accession>
<dbReference type="InterPro" id="IPR048300">
    <property type="entry name" value="TACO1_YebC-like_2nd/3rd_dom"/>
</dbReference>
<dbReference type="FunFam" id="1.10.10.200:FF:000002">
    <property type="entry name" value="Probable transcriptional regulatory protein CLM62_37755"/>
    <property type="match status" value="1"/>
</dbReference>
<dbReference type="NCBIfam" id="NF009044">
    <property type="entry name" value="PRK12378.1"/>
    <property type="match status" value="1"/>
</dbReference>
<feature type="domain" description="TACO1/YebC-like second and third" evidence="7">
    <location>
        <begin position="83"/>
        <end position="240"/>
    </location>
</feature>
<comment type="subcellular location">
    <subcellularLocation>
        <location evidence="6">Cytoplasm</location>
    </subcellularLocation>
</comment>
<organism evidence="9 10">
    <name type="scientific">Candidatus Uhrbacteria bacterium GW2011_GWF2_46_218</name>
    <dbReference type="NCBI Taxonomy" id="1619001"/>
    <lineage>
        <taxon>Bacteria</taxon>
        <taxon>Candidatus Uhriibacteriota</taxon>
    </lineage>
</organism>
<dbReference type="PATRIC" id="fig|1619001.3.peg.974"/>
<dbReference type="Gene3D" id="3.30.70.980">
    <property type="match status" value="2"/>
</dbReference>
<evidence type="ECO:0000256" key="5">
    <source>
        <dbReference type="ARBA" id="ARBA00023163"/>
    </source>
</evidence>
<evidence type="ECO:0000256" key="3">
    <source>
        <dbReference type="ARBA" id="ARBA00023015"/>
    </source>
</evidence>
<gene>
    <name evidence="9" type="ORF">UX45_C0031G0006</name>
</gene>
<protein>
    <recommendedName>
        <fullName evidence="6">Probable transcriptional regulatory protein UX45_C0031G0006</fullName>
    </recommendedName>
</protein>
<feature type="domain" description="TACO1/YebC-like N-terminal" evidence="8">
    <location>
        <begin position="5"/>
        <end position="75"/>
    </location>
</feature>
<keyword evidence="5 6" id="KW-0804">Transcription</keyword>
<reference evidence="9 10" key="1">
    <citation type="journal article" date="2015" name="Nature">
        <title>rRNA introns, odd ribosomes, and small enigmatic genomes across a large radiation of phyla.</title>
        <authorList>
            <person name="Brown C.T."/>
            <person name="Hug L.A."/>
            <person name="Thomas B.C."/>
            <person name="Sharon I."/>
            <person name="Castelle C.J."/>
            <person name="Singh A."/>
            <person name="Wilkins M.J."/>
            <person name="Williams K.H."/>
            <person name="Banfield J.F."/>
        </authorList>
    </citation>
    <scope>NUCLEOTIDE SEQUENCE [LARGE SCALE GENOMIC DNA]</scope>
</reference>
<dbReference type="Pfam" id="PF20772">
    <property type="entry name" value="TACO1_YebC_N"/>
    <property type="match status" value="1"/>
</dbReference>
<dbReference type="GO" id="GO:0005829">
    <property type="term" value="C:cytosol"/>
    <property type="evidence" value="ECO:0007669"/>
    <property type="project" value="TreeGrafter"/>
</dbReference>
<evidence type="ECO:0000256" key="1">
    <source>
        <dbReference type="ARBA" id="ARBA00008724"/>
    </source>
</evidence>
<dbReference type="InterPro" id="IPR049083">
    <property type="entry name" value="TACO1_YebC_N"/>
</dbReference>
<dbReference type="SUPFAM" id="SSF75625">
    <property type="entry name" value="YebC-like"/>
    <property type="match status" value="1"/>
</dbReference>
<dbReference type="InterPro" id="IPR026564">
    <property type="entry name" value="Transcrip_reg_TACO1-like_dom3"/>
</dbReference>
<evidence type="ECO:0000313" key="9">
    <source>
        <dbReference type="EMBL" id="KKU30977.1"/>
    </source>
</evidence>
<dbReference type="NCBIfam" id="TIGR01033">
    <property type="entry name" value="YebC/PmpR family DNA-binding transcriptional regulator"/>
    <property type="match status" value="1"/>
</dbReference>
<evidence type="ECO:0000256" key="4">
    <source>
        <dbReference type="ARBA" id="ARBA00023125"/>
    </source>
</evidence>
<comment type="similarity">
    <text evidence="1 6">Belongs to the TACO1 family.</text>
</comment>
<sequence length="241" mass="25965">MSGHSKWHNIQKRKGAVDAKRGNLFAKLAKGITVAAREAGGDVSFNFRLRVAVDAAKAVNMPKDNIDRAIKRGTGTGADRQIEEVIYEGFGPGGAAILIVCLTDNRTRTVAEVKRIVSKLGGTVGSQGSVMWMFDYKGVVSILNKTSIKDREELDMSAIDAGAEDLREEGEGLQIICSIRDLPAVTQAVEAQGIKPDGAQLEYLAKECTVVSDPEEQKQLDTLLEALDENDDVDAVYTNAA</sequence>
<dbReference type="InterPro" id="IPR029072">
    <property type="entry name" value="YebC-like"/>
</dbReference>
<dbReference type="GO" id="GO:0006355">
    <property type="term" value="P:regulation of DNA-templated transcription"/>
    <property type="evidence" value="ECO:0007669"/>
    <property type="project" value="UniProtKB-UniRule"/>
</dbReference>
<keyword evidence="4 6" id="KW-0238">DNA-binding</keyword>
<dbReference type="NCBIfam" id="NF001030">
    <property type="entry name" value="PRK00110.1"/>
    <property type="match status" value="1"/>
</dbReference>
<dbReference type="Gene3D" id="1.10.10.200">
    <property type="match status" value="1"/>
</dbReference>
<dbReference type="AlphaFoldDB" id="A0A0G1PE69"/>
<evidence type="ECO:0000313" key="10">
    <source>
        <dbReference type="Proteomes" id="UP000034705"/>
    </source>
</evidence>
<dbReference type="EMBL" id="LCMG01000031">
    <property type="protein sequence ID" value="KKU30977.1"/>
    <property type="molecule type" value="Genomic_DNA"/>
</dbReference>
<dbReference type="GO" id="GO:0003677">
    <property type="term" value="F:DNA binding"/>
    <property type="evidence" value="ECO:0007669"/>
    <property type="project" value="UniProtKB-UniRule"/>
</dbReference>
<evidence type="ECO:0000256" key="2">
    <source>
        <dbReference type="ARBA" id="ARBA00022490"/>
    </source>
</evidence>
<dbReference type="PANTHER" id="PTHR12532">
    <property type="entry name" value="TRANSLATIONAL ACTIVATOR OF CYTOCHROME C OXIDASE 1"/>
    <property type="match status" value="1"/>
</dbReference>
<evidence type="ECO:0000259" key="8">
    <source>
        <dbReference type="Pfam" id="PF20772"/>
    </source>
</evidence>
<keyword evidence="3 6" id="KW-0805">Transcription regulation</keyword>
<comment type="caution">
    <text evidence="9">The sequence shown here is derived from an EMBL/GenBank/DDBJ whole genome shotgun (WGS) entry which is preliminary data.</text>
</comment>
<evidence type="ECO:0000256" key="6">
    <source>
        <dbReference type="HAMAP-Rule" id="MF_00693"/>
    </source>
</evidence>
<dbReference type="Pfam" id="PF01709">
    <property type="entry name" value="Transcrip_reg"/>
    <property type="match status" value="1"/>
</dbReference>
<dbReference type="HAMAP" id="MF_00693">
    <property type="entry name" value="Transcrip_reg_TACO1"/>
    <property type="match status" value="1"/>
</dbReference>
<dbReference type="InterPro" id="IPR002876">
    <property type="entry name" value="Transcrip_reg_TACO1-like"/>
</dbReference>
<dbReference type="InterPro" id="IPR017856">
    <property type="entry name" value="Integrase-like_N"/>
</dbReference>
<name>A0A0G1PE69_9BACT</name>
<dbReference type="PANTHER" id="PTHR12532:SF6">
    <property type="entry name" value="TRANSCRIPTIONAL REGULATORY PROTEIN YEBC-RELATED"/>
    <property type="match status" value="1"/>
</dbReference>
<dbReference type="Proteomes" id="UP000034705">
    <property type="component" value="Unassembled WGS sequence"/>
</dbReference>
<proteinExistence type="inferred from homology"/>